<feature type="domain" description="Thiolase N-terminal" evidence="7">
    <location>
        <begin position="30"/>
        <end position="288"/>
    </location>
</feature>
<name>A0A1D1VUU0_RAMVA</name>
<dbReference type="AlphaFoldDB" id="A0A1D1VUU0"/>
<dbReference type="Proteomes" id="UP000186922">
    <property type="component" value="Unassembled WGS sequence"/>
</dbReference>
<dbReference type="NCBIfam" id="TIGR01930">
    <property type="entry name" value="AcCoA-C-Actrans"/>
    <property type="match status" value="1"/>
</dbReference>
<evidence type="ECO:0000259" key="7">
    <source>
        <dbReference type="Pfam" id="PF00108"/>
    </source>
</evidence>
<evidence type="ECO:0000256" key="6">
    <source>
        <dbReference type="RuleBase" id="RU003557"/>
    </source>
</evidence>
<evidence type="ECO:0000313" key="10">
    <source>
        <dbReference type="Proteomes" id="UP000186922"/>
    </source>
</evidence>
<dbReference type="Pfam" id="PF00108">
    <property type="entry name" value="Thiolase_N"/>
    <property type="match status" value="1"/>
</dbReference>
<dbReference type="GO" id="GO:0016747">
    <property type="term" value="F:acyltransferase activity, transferring groups other than amino-acyl groups"/>
    <property type="evidence" value="ECO:0007669"/>
    <property type="project" value="InterPro"/>
</dbReference>
<feature type="active site" description="Proton acceptor" evidence="5">
    <location>
        <position position="404"/>
    </location>
</feature>
<dbReference type="InterPro" id="IPR020617">
    <property type="entry name" value="Thiolase_C"/>
</dbReference>
<dbReference type="InterPro" id="IPR002155">
    <property type="entry name" value="Thiolase"/>
</dbReference>
<dbReference type="PROSITE" id="PS00099">
    <property type="entry name" value="THIOLASE_3"/>
    <property type="match status" value="1"/>
</dbReference>
<evidence type="ECO:0008006" key="11">
    <source>
        <dbReference type="Google" id="ProtNLM"/>
    </source>
</evidence>
<dbReference type="PIRSF" id="PIRSF000429">
    <property type="entry name" value="Ac-CoA_Ac_transf"/>
    <property type="match status" value="1"/>
</dbReference>
<feature type="active site" description="Acyl-thioester intermediate" evidence="5">
    <location>
        <position position="114"/>
    </location>
</feature>
<accession>A0A1D1VUU0</accession>
<dbReference type="InterPro" id="IPR020613">
    <property type="entry name" value="Thiolase_CS"/>
</dbReference>
<organism evidence="9 10">
    <name type="scientific">Ramazzottius varieornatus</name>
    <name type="common">Water bear</name>
    <name type="synonym">Tardigrade</name>
    <dbReference type="NCBI Taxonomy" id="947166"/>
    <lineage>
        <taxon>Eukaryota</taxon>
        <taxon>Metazoa</taxon>
        <taxon>Ecdysozoa</taxon>
        <taxon>Tardigrada</taxon>
        <taxon>Eutardigrada</taxon>
        <taxon>Parachela</taxon>
        <taxon>Hypsibioidea</taxon>
        <taxon>Ramazzottiidae</taxon>
        <taxon>Ramazzottius</taxon>
    </lineage>
</organism>
<evidence type="ECO:0000256" key="2">
    <source>
        <dbReference type="ARBA" id="ARBA00010982"/>
    </source>
</evidence>
<evidence type="ECO:0000259" key="8">
    <source>
        <dbReference type="Pfam" id="PF02803"/>
    </source>
</evidence>
<dbReference type="PROSITE" id="PS00737">
    <property type="entry name" value="THIOLASE_2"/>
    <property type="match status" value="1"/>
</dbReference>
<dbReference type="InterPro" id="IPR020610">
    <property type="entry name" value="Thiolase_AS"/>
</dbReference>
<dbReference type="InterPro" id="IPR020616">
    <property type="entry name" value="Thiolase_N"/>
</dbReference>
<dbReference type="FunFam" id="3.40.47.10:FF:000010">
    <property type="entry name" value="Acetyl-CoA acetyltransferase (Thiolase)"/>
    <property type="match status" value="1"/>
</dbReference>
<evidence type="ECO:0000256" key="5">
    <source>
        <dbReference type="PIRSR" id="PIRSR000429-1"/>
    </source>
</evidence>
<keyword evidence="10" id="KW-1185">Reference proteome</keyword>
<evidence type="ECO:0000256" key="4">
    <source>
        <dbReference type="ARBA" id="ARBA00023315"/>
    </source>
</evidence>
<proteinExistence type="inferred from homology"/>
<keyword evidence="3 6" id="KW-0808">Transferase</keyword>
<sequence length="418" mass="43914">MMTNGEHEASAEVRRNQAYMRCPADDHPRVVILSGCRTPIGNLKGALSSLPAHKLGSVVISEALKRAQVRPDEVSEVILGQVLTAGQGQNPARQAAVLAGIPISVPSWTVQMVCGSGMKAIVAGYQALSNGDAKVVVAGGQESMSQAPHVITLRNTVVMGDAALKDTCTNDGLTDAFTPGCLMGLTAENVAEQWKISRQEQDAYAAESQRLALAATSSGHFKKEIVPLTIPSRIETVEVTTDEFIKPQTTVEGLSKLRPVFRTDGTVTAGNASGVNDGAAAIVMMLESEAIFRNLTPLARIKSWAQVGIDPKIMGVGPIEAVRKALSKACWSIEDVELFELNEAFAASSIAVVRDLGIDIARVNISGGSIALGHPIGASGCRVVVTLIHAMERLGKKRGVAALCIGGGMGIAMCLERS</sequence>
<dbReference type="InterPro" id="IPR016039">
    <property type="entry name" value="Thiolase-like"/>
</dbReference>
<comment type="similarity">
    <text evidence="2 6">Belongs to the thiolase-like superfamily. Thiolase family.</text>
</comment>
<dbReference type="STRING" id="947166.A0A1D1VUU0"/>
<dbReference type="Gene3D" id="3.40.47.10">
    <property type="match status" value="2"/>
</dbReference>
<evidence type="ECO:0000256" key="1">
    <source>
        <dbReference type="ARBA" id="ARBA00005189"/>
    </source>
</evidence>
<evidence type="ECO:0000256" key="3">
    <source>
        <dbReference type="ARBA" id="ARBA00022679"/>
    </source>
</evidence>
<feature type="domain" description="Thiolase C-terminal" evidence="8">
    <location>
        <begin position="295"/>
        <end position="417"/>
    </location>
</feature>
<protein>
    <recommendedName>
        <fullName evidence="11">Thiolase N-terminal domain-containing protein</fullName>
    </recommendedName>
</protein>
<dbReference type="OrthoDB" id="5404651at2759"/>
<dbReference type="Pfam" id="PF02803">
    <property type="entry name" value="Thiolase_C"/>
    <property type="match status" value="1"/>
</dbReference>
<evidence type="ECO:0000313" key="9">
    <source>
        <dbReference type="EMBL" id="GAV05247.1"/>
    </source>
</evidence>
<comment type="pathway">
    <text evidence="1">Lipid metabolism.</text>
</comment>
<comment type="caution">
    <text evidence="9">The sequence shown here is derived from an EMBL/GenBank/DDBJ whole genome shotgun (WGS) entry which is preliminary data.</text>
</comment>
<dbReference type="CDD" id="cd00751">
    <property type="entry name" value="thiolase"/>
    <property type="match status" value="1"/>
</dbReference>
<dbReference type="SUPFAM" id="SSF53901">
    <property type="entry name" value="Thiolase-like"/>
    <property type="match status" value="2"/>
</dbReference>
<gene>
    <name evidence="9" type="primary">RvY_15410-1</name>
    <name evidence="9" type="synonym">RvY_15410.1</name>
    <name evidence="9" type="ORF">RvY_15410</name>
</gene>
<keyword evidence="4 6" id="KW-0012">Acyltransferase</keyword>
<dbReference type="PANTHER" id="PTHR18919">
    <property type="entry name" value="ACETYL-COA C-ACYLTRANSFERASE"/>
    <property type="match status" value="1"/>
</dbReference>
<reference evidence="9 10" key="1">
    <citation type="journal article" date="2016" name="Nat. Commun.">
        <title>Extremotolerant tardigrade genome and improved radiotolerance of human cultured cells by tardigrade-unique protein.</title>
        <authorList>
            <person name="Hashimoto T."/>
            <person name="Horikawa D.D."/>
            <person name="Saito Y."/>
            <person name="Kuwahara H."/>
            <person name="Kozuka-Hata H."/>
            <person name="Shin-I T."/>
            <person name="Minakuchi Y."/>
            <person name="Ohishi K."/>
            <person name="Motoyama A."/>
            <person name="Aizu T."/>
            <person name="Enomoto A."/>
            <person name="Kondo K."/>
            <person name="Tanaka S."/>
            <person name="Hara Y."/>
            <person name="Koshikawa S."/>
            <person name="Sagara H."/>
            <person name="Miura T."/>
            <person name="Yokobori S."/>
            <person name="Miyagawa K."/>
            <person name="Suzuki Y."/>
            <person name="Kubo T."/>
            <person name="Oyama M."/>
            <person name="Kohara Y."/>
            <person name="Fujiyama A."/>
            <person name="Arakawa K."/>
            <person name="Katayama T."/>
            <person name="Toyoda A."/>
            <person name="Kunieda T."/>
        </authorList>
    </citation>
    <scope>NUCLEOTIDE SEQUENCE [LARGE SCALE GENOMIC DNA]</scope>
    <source>
        <strain evidence="9 10">YOKOZUNA-1</strain>
    </source>
</reference>
<dbReference type="EMBL" id="BDGG01000012">
    <property type="protein sequence ID" value="GAV05247.1"/>
    <property type="molecule type" value="Genomic_DNA"/>
</dbReference>
<dbReference type="PANTHER" id="PTHR18919:SF107">
    <property type="entry name" value="ACETYL-COA ACETYLTRANSFERASE, CYTOSOLIC"/>
    <property type="match status" value="1"/>
</dbReference>
<feature type="active site" description="Proton acceptor" evidence="5">
    <location>
        <position position="374"/>
    </location>
</feature>